<evidence type="ECO:0000256" key="2">
    <source>
        <dbReference type="ARBA" id="ARBA00023002"/>
    </source>
</evidence>
<dbReference type="InterPro" id="IPR002347">
    <property type="entry name" value="SDR_fam"/>
</dbReference>
<dbReference type="Pfam" id="PF00106">
    <property type="entry name" value="adh_short"/>
    <property type="match status" value="1"/>
</dbReference>
<keyword evidence="2" id="KW-0560">Oxidoreductase</keyword>
<dbReference type="OrthoDB" id="151996at2"/>
<gene>
    <name evidence="5" type="ORF">SAMN04488035_0620</name>
</gene>
<evidence type="ECO:0000256" key="3">
    <source>
        <dbReference type="RuleBase" id="RU000363"/>
    </source>
</evidence>
<evidence type="ECO:0000313" key="5">
    <source>
        <dbReference type="EMBL" id="SFE81528.1"/>
    </source>
</evidence>
<dbReference type="SMART" id="SM00822">
    <property type="entry name" value="PKS_KR"/>
    <property type="match status" value="1"/>
</dbReference>
<sequence length="318" mass="33944">MRVRGSVVVITGASSGIGRATALLLARKGASLVLAARREDALTEVARLCEAAGAAVVVLPTDVTDPEQVEDLARQAVGRFGRLDAWVNNVAVASYAPFLRIPLKDLRRVMDVNVMGYVHGARAALPVFHEQGHGTLVNVSSIVSGATMPYAHTYAMSKAAVRALSTSLRQELFLDGARDVHVCTVLPASIDTPFYRNAANDTGGRLRPIPPVYPAERVARAILSVLRRPRREVYAGRVGRVIMAGSALAPRVTERTMALMVDKVQVAGHPAPQTRGALHTPGDGPRAVSGGYHGRARQNLRRAALVGAAVLALRRRRA</sequence>
<comment type="similarity">
    <text evidence="1 3">Belongs to the short-chain dehydrogenases/reductases (SDR) family.</text>
</comment>
<dbReference type="EMBL" id="FONZ01000001">
    <property type="protein sequence ID" value="SFE81528.1"/>
    <property type="molecule type" value="Genomic_DNA"/>
</dbReference>
<dbReference type="InterPro" id="IPR020904">
    <property type="entry name" value="Sc_DH/Rdtase_CS"/>
</dbReference>
<dbReference type="SUPFAM" id="SSF51735">
    <property type="entry name" value="NAD(P)-binding Rossmann-fold domains"/>
    <property type="match status" value="1"/>
</dbReference>
<dbReference type="PRINTS" id="PR00080">
    <property type="entry name" value="SDRFAMILY"/>
</dbReference>
<dbReference type="PANTHER" id="PTHR44196:SF1">
    <property type="entry name" value="DEHYDROGENASE_REDUCTASE SDR FAMILY MEMBER 7B"/>
    <property type="match status" value="1"/>
</dbReference>
<evidence type="ECO:0000256" key="1">
    <source>
        <dbReference type="ARBA" id="ARBA00006484"/>
    </source>
</evidence>
<dbReference type="GO" id="GO:0016491">
    <property type="term" value="F:oxidoreductase activity"/>
    <property type="evidence" value="ECO:0007669"/>
    <property type="project" value="UniProtKB-KW"/>
</dbReference>
<dbReference type="InterPro" id="IPR057326">
    <property type="entry name" value="KR_dom"/>
</dbReference>
<accession>A0A1I2DM71</accession>
<evidence type="ECO:0000259" key="4">
    <source>
        <dbReference type="SMART" id="SM00822"/>
    </source>
</evidence>
<dbReference type="Proteomes" id="UP000198520">
    <property type="component" value="Unassembled WGS sequence"/>
</dbReference>
<protein>
    <submittedName>
        <fullName evidence="5">Short-chain dehydrogenase</fullName>
    </submittedName>
</protein>
<dbReference type="PRINTS" id="PR00081">
    <property type="entry name" value="GDHRDH"/>
</dbReference>
<dbReference type="Gene3D" id="3.40.50.720">
    <property type="entry name" value="NAD(P)-binding Rossmann-like Domain"/>
    <property type="match status" value="1"/>
</dbReference>
<dbReference type="InterPro" id="IPR036291">
    <property type="entry name" value="NAD(P)-bd_dom_sf"/>
</dbReference>
<name>A0A1I2DM71_9MICO</name>
<keyword evidence="6" id="KW-1185">Reference proteome</keyword>
<dbReference type="GO" id="GO:0016020">
    <property type="term" value="C:membrane"/>
    <property type="evidence" value="ECO:0007669"/>
    <property type="project" value="TreeGrafter"/>
</dbReference>
<dbReference type="NCBIfam" id="NF005495">
    <property type="entry name" value="PRK07109.1"/>
    <property type="match status" value="1"/>
</dbReference>
<proteinExistence type="inferred from homology"/>
<dbReference type="PROSITE" id="PS00061">
    <property type="entry name" value="ADH_SHORT"/>
    <property type="match status" value="1"/>
</dbReference>
<reference evidence="6" key="1">
    <citation type="submission" date="2016-10" db="EMBL/GenBank/DDBJ databases">
        <authorList>
            <person name="Varghese N."/>
            <person name="Submissions S."/>
        </authorList>
    </citation>
    <scope>NUCLEOTIDE SEQUENCE [LARGE SCALE GENOMIC DNA]</scope>
    <source>
        <strain evidence="6">DSM 19083</strain>
    </source>
</reference>
<evidence type="ECO:0000313" key="6">
    <source>
        <dbReference type="Proteomes" id="UP000198520"/>
    </source>
</evidence>
<dbReference type="RefSeq" id="WP_093374928.1">
    <property type="nucleotide sequence ID" value="NZ_BNAN01000001.1"/>
</dbReference>
<dbReference type="STRING" id="285351.SAMN04488035_0620"/>
<dbReference type="PANTHER" id="PTHR44196">
    <property type="entry name" value="DEHYDROGENASE/REDUCTASE SDR FAMILY MEMBER 7B"/>
    <property type="match status" value="1"/>
</dbReference>
<dbReference type="AlphaFoldDB" id="A0A1I2DM71"/>
<feature type="domain" description="Ketoreductase" evidence="4">
    <location>
        <begin position="6"/>
        <end position="176"/>
    </location>
</feature>
<organism evidence="5 6">
    <name type="scientific">Flavimobilis marinus</name>
    <dbReference type="NCBI Taxonomy" id="285351"/>
    <lineage>
        <taxon>Bacteria</taxon>
        <taxon>Bacillati</taxon>
        <taxon>Actinomycetota</taxon>
        <taxon>Actinomycetes</taxon>
        <taxon>Micrococcales</taxon>
        <taxon>Jonesiaceae</taxon>
        <taxon>Flavimobilis</taxon>
    </lineage>
</organism>